<accession>A0A932EQE6</accession>
<keyword evidence="2" id="KW-0012">Acyltransferase</keyword>
<dbReference type="PANTHER" id="PTHR12283:SF6">
    <property type="entry name" value="GLUTAMINYL-PEPTIDE CYCLOTRANSFERASE-RELATED"/>
    <property type="match status" value="1"/>
</dbReference>
<evidence type="ECO:0000313" key="6">
    <source>
        <dbReference type="Proteomes" id="UP000779809"/>
    </source>
</evidence>
<name>A0A932EQE6_9BACT</name>
<reference evidence="5" key="1">
    <citation type="submission" date="2020-07" db="EMBL/GenBank/DDBJ databases">
        <title>Huge and variable diversity of episymbiotic CPR bacteria and DPANN archaea in groundwater ecosystems.</title>
        <authorList>
            <person name="He C.Y."/>
            <person name="Keren R."/>
            <person name="Whittaker M."/>
            <person name="Farag I.F."/>
            <person name="Doudna J."/>
            <person name="Cate J.H.D."/>
            <person name="Banfield J.F."/>
        </authorList>
    </citation>
    <scope>NUCLEOTIDE SEQUENCE</scope>
    <source>
        <strain evidence="5">NC_groundwater_580_Pr5_B-0.1um_64_19</strain>
    </source>
</reference>
<proteinExistence type="predicted"/>
<dbReference type="SUPFAM" id="SSF53187">
    <property type="entry name" value="Zn-dependent exopeptidases"/>
    <property type="match status" value="1"/>
</dbReference>
<comment type="caution">
    <text evidence="5">The sequence shown here is derived from an EMBL/GenBank/DDBJ whole genome shotgun (WGS) entry which is preliminary data.</text>
</comment>
<sequence>MTRIAVVLMLAVALAGCAQDGKQGDKATPAAQAQSAPASTAKIEWPRVAAPRIDQNRAFQYVKELCAMGPRPVGSAAHKKMEDYIVSHLQGAQIEDDRFVQEAPQGKYPLRNIVAKFPGTKDGVIVLGSHYDTKMIPGFVGANDGASSTALLLAIGDQLRANMKNGKRDGLSVWLAFFDGEEAFGANIDDADGLYGSKRLAAKWKQDGSASKIKAFMLADMIGDKDLDLLSDTNSTPWLLELITAAAEPLGNQSHFFTSQRGGIIDDHIAFKDIGVPVVDLIDFEYGYQNAFWHTTEDTPDKLSAKSLGVVGDTMLQAVWMLDAR</sequence>
<feature type="chain" id="PRO_5038094105" evidence="3">
    <location>
        <begin position="19"/>
        <end position="325"/>
    </location>
</feature>
<dbReference type="EMBL" id="JACPNR010000010">
    <property type="protein sequence ID" value="MBI2678793.1"/>
    <property type="molecule type" value="Genomic_DNA"/>
</dbReference>
<evidence type="ECO:0000256" key="2">
    <source>
        <dbReference type="ARBA" id="ARBA00023315"/>
    </source>
</evidence>
<evidence type="ECO:0000256" key="3">
    <source>
        <dbReference type="SAM" id="SignalP"/>
    </source>
</evidence>
<dbReference type="PROSITE" id="PS51257">
    <property type="entry name" value="PROKAR_LIPOPROTEIN"/>
    <property type="match status" value="1"/>
</dbReference>
<organism evidence="5 6">
    <name type="scientific">Candidatus Korobacter versatilis</name>
    <dbReference type="NCBI Taxonomy" id="658062"/>
    <lineage>
        <taxon>Bacteria</taxon>
        <taxon>Pseudomonadati</taxon>
        <taxon>Acidobacteriota</taxon>
        <taxon>Terriglobia</taxon>
        <taxon>Terriglobales</taxon>
        <taxon>Candidatus Korobacteraceae</taxon>
        <taxon>Candidatus Korobacter</taxon>
    </lineage>
</organism>
<dbReference type="Pfam" id="PF04389">
    <property type="entry name" value="Peptidase_M28"/>
    <property type="match status" value="1"/>
</dbReference>
<evidence type="ECO:0000259" key="4">
    <source>
        <dbReference type="Pfam" id="PF04389"/>
    </source>
</evidence>
<keyword evidence="3" id="KW-0732">Signal</keyword>
<dbReference type="InterPro" id="IPR007484">
    <property type="entry name" value="Peptidase_M28"/>
</dbReference>
<keyword evidence="1" id="KW-0808">Transferase</keyword>
<dbReference type="InterPro" id="IPR040234">
    <property type="entry name" value="QC/QCL"/>
</dbReference>
<feature type="signal peptide" evidence="3">
    <location>
        <begin position="1"/>
        <end position="18"/>
    </location>
</feature>
<gene>
    <name evidence="5" type="ORF">HYX28_08430</name>
</gene>
<protein>
    <submittedName>
        <fullName evidence="5">M28 family peptidase</fullName>
    </submittedName>
</protein>
<feature type="domain" description="Peptidase M28" evidence="4">
    <location>
        <begin position="112"/>
        <end position="318"/>
    </location>
</feature>
<evidence type="ECO:0000256" key="1">
    <source>
        <dbReference type="ARBA" id="ARBA00022679"/>
    </source>
</evidence>
<evidence type="ECO:0000313" key="5">
    <source>
        <dbReference type="EMBL" id="MBI2678793.1"/>
    </source>
</evidence>
<dbReference type="Gene3D" id="3.40.630.10">
    <property type="entry name" value="Zn peptidases"/>
    <property type="match status" value="1"/>
</dbReference>
<dbReference type="PANTHER" id="PTHR12283">
    <property type="entry name" value="GLUTAMINYL-PEPTIDE CYCLOTRANSFERASE"/>
    <property type="match status" value="1"/>
</dbReference>
<dbReference type="AlphaFoldDB" id="A0A932EQE6"/>
<dbReference type="Proteomes" id="UP000779809">
    <property type="component" value="Unassembled WGS sequence"/>
</dbReference>
<dbReference type="GO" id="GO:0008270">
    <property type="term" value="F:zinc ion binding"/>
    <property type="evidence" value="ECO:0007669"/>
    <property type="project" value="TreeGrafter"/>
</dbReference>
<dbReference type="GO" id="GO:0016603">
    <property type="term" value="F:glutaminyl-peptide cyclotransferase activity"/>
    <property type="evidence" value="ECO:0007669"/>
    <property type="project" value="TreeGrafter"/>
</dbReference>